<evidence type="ECO:0000256" key="1">
    <source>
        <dbReference type="SAM" id="MobiDB-lite"/>
    </source>
</evidence>
<feature type="compositionally biased region" description="Basic and acidic residues" evidence="1">
    <location>
        <begin position="35"/>
        <end position="57"/>
    </location>
</feature>
<name>A0A6J5MMH4_9CAUD</name>
<organism evidence="2">
    <name type="scientific">uncultured Caudovirales phage</name>
    <dbReference type="NCBI Taxonomy" id="2100421"/>
    <lineage>
        <taxon>Viruses</taxon>
        <taxon>Duplodnaviria</taxon>
        <taxon>Heunggongvirae</taxon>
        <taxon>Uroviricota</taxon>
        <taxon>Caudoviricetes</taxon>
        <taxon>Peduoviridae</taxon>
        <taxon>Maltschvirus</taxon>
        <taxon>Maltschvirus maltsch</taxon>
    </lineage>
</organism>
<protein>
    <submittedName>
        <fullName evidence="2">Uncharacterized protein</fullName>
    </submittedName>
</protein>
<reference evidence="2" key="1">
    <citation type="submission" date="2020-04" db="EMBL/GenBank/DDBJ databases">
        <authorList>
            <person name="Chiriac C."/>
            <person name="Salcher M."/>
            <person name="Ghai R."/>
            <person name="Kavagutti S V."/>
        </authorList>
    </citation>
    <scope>NUCLEOTIDE SEQUENCE</scope>
</reference>
<accession>A0A6J5MMH4</accession>
<dbReference type="EMBL" id="LR796474">
    <property type="protein sequence ID" value="CAB4146763.1"/>
    <property type="molecule type" value="Genomic_DNA"/>
</dbReference>
<gene>
    <name evidence="2" type="ORF">UFOVP499_25</name>
</gene>
<feature type="region of interest" description="Disordered" evidence="1">
    <location>
        <begin position="33"/>
        <end position="92"/>
    </location>
</feature>
<sequence>MTNEQANRILDRAKEGQQFSPFVIDRALALTGDIDPDRSTGMDKEVQEENEGRREKGSVLLVANNSGRHNQETRPESGRRIAGTHERIEGTK</sequence>
<proteinExistence type="predicted"/>
<evidence type="ECO:0000313" key="2">
    <source>
        <dbReference type="EMBL" id="CAB4146763.1"/>
    </source>
</evidence>
<feature type="compositionally biased region" description="Basic and acidic residues" evidence="1">
    <location>
        <begin position="69"/>
        <end position="92"/>
    </location>
</feature>